<sequence length="220" mass="23657">MRIGIIGAGLMGKTLAQKLSKKGHQIVIANSRGPHTIDVADRTGIKAVKLQDAVVNVDAVILCIPFGKIPELPKDLFSQLETVIPVIDITNYFPSRHGVIEELENGKVHSVWVEEQIGRPVVKTFSTIIAHSFVTGGLPKGTPERIALTVSGDGKNGVETAMQLVEDTGFDAFDAGSIVESWRQQPGNPAYCTDLTLEELKPALAKADAEKALVTKKLVI</sequence>
<dbReference type="Pfam" id="PF03807">
    <property type="entry name" value="F420_oxidored"/>
    <property type="match status" value="1"/>
</dbReference>
<dbReference type="Gene3D" id="3.40.50.720">
    <property type="entry name" value="NAD(P)-binding Rossmann-like Domain"/>
    <property type="match status" value="1"/>
</dbReference>
<feature type="domain" description="Pyrroline-5-carboxylate reductase catalytic N-terminal" evidence="2">
    <location>
        <begin position="2"/>
        <end position="92"/>
    </location>
</feature>
<dbReference type="EMBL" id="JACYTQ010000008">
    <property type="protein sequence ID" value="MBD8490743.1"/>
    <property type="molecule type" value="Genomic_DNA"/>
</dbReference>
<keyword evidence="1" id="KW-0560">Oxidoreductase</keyword>
<evidence type="ECO:0000259" key="2">
    <source>
        <dbReference type="Pfam" id="PF03807"/>
    </source>
</evidence>
<organism evidence="3 4">
    <name type="scientific">Echinicola arenosa</name>
    <dbReference type="NCBI Taxonomy" id="2774144"/>
    <lineage>
        <taxon>Bacteria</taxon>
        <taxon>Pseudomonadati</taxon>
        <taxon>Bacteroidota</taxon>
        <taxon>Cytophagia</taxon>
        <taxon>Cytophagales</taxon>
        <taxon>Cyclobacteriaceae</taxon>
        <taxon>Echinicola</taxon>
    </lineage>
</organism>
<dbReference type="InterPro" id="IPR036291">
    <property type="entry name" value="NAD(P)-bd_dom_sf"/>
</dbReference>
<accession>A0ABR9AS92</accession>
<name>A0ABR9AS92_9BACT</name>
<reference evidence="3 4" key="1">
    <citation type="submission" date="2020-09" db="EMBL/GenBank/DDBJ databases">
        <title>Echinicola sp. CAU 1574 isolated from sand of Sido Beach.</title>
        <authorList>
            <person name="Kim W."/>
        </authorList>
    </citation>
    <scope>NUCLEOTIDE SEQUENCE [LARGE SCALE GENOMIC DNA]</scope>
    <source>
        <strain evidence="3 4">CAU 1574</strain>
    </source>
</reference>
<dbReference type="Proteomes" id="UP000647133">
    <property type="component" value="Unassembled WGS sequence"/>
</dbReference>
<dbReference type="PANTHER" id="PTHR21363">
    <property type="entry name" value="PREPHENATE DEHYDROGENASE"/>
    <property type="match status" value="1"/>
</dbReference>
<gene>
    <name evidence="3" type="ORF">IFO69_18465</name>
</gene>
<evidence type="ECO:0000256" key="1">
    <source>
        <dbReference type="ARBA" id="ARBA00023002"/>
    </source>
</evidence>
<proteinExistence type="predicted"/>
<dbReference type="InterPro" id="IPR028939">
    <property type="entry name" value="P5C_Rdtase_cat_N"/>
</dbReference>
<dbReference type="InterPro" id="IPR050812">
    <property type="entry name" value="Preph/Arog_dehydrog"/>
</dbReference>
<keyword evidence="4" id="KW-1185">Reference proteome</keyword>
<dbReference type="RefSeq" id="WP_192011620.1">
    <property type="nucleotide sequence ID" value="NZ_JACYTQ010000008.1"/>
</dbReference>
<dbReference type="SUPFAM" id="SSF51735">
    <property type="entry name" value="NAD(P)-binding Rossmann-fold domains"/>
    <property type="match status" value="1"/>
</dbReference>
<evidence type="ECO:0000313" key="4">
    <source>
        <dbReference type="Proteomes" id="UP000647133"/>
    </source>
</evidence>
<comment type="caution">
    <text evidence="3">The sequence shown here is derived from an EMBL/GenBank/DDBJ whole genome shotgun (WGS) entry which is preliminary data.</text>
</comment>
<evidence type="ECO:0000313" key="3">
    <source>
        <dbReference type="EMBL" id="MBD8490743.1"/>
    </source>
</evidence>
<protein>
    <submittedName>
        <fullName evidence="3">NAD(P)-binding domain-containing protein</fullName>
    </submittedName>
</protein>
<dbReference type="PANTHER" id="PTHR21363:SF0">
    <property type="entry name" value="PREPHENATE DEHYDROGENASE [NADP(+)]"/>
    <property type="match status" value="1"/>
</dbReference>